<feature type="region of interest" description="Disordered" evidence="1">
    <location>
        <begin position="118"/>
        <end position="145"/>
    </location>
</feature>
<keyword evidence="3" id="KW-1185">Reference proteome</keyword>
<sequence>MSKGSKNSGNSTTERIMSLSHFAYVSPAPVKTVTVKGGGRGEGSYETETKSQVSYGDKRSGSYGRATTNEKASAGEFQWKNGTSGTKIEYKKSSTVRVGNKSGYTEVYNEQRIRNVSYNNSSSKLVTYSNNDGNDDDYYGYDSDY</sequence>
<protein>
    <submittedName>
        <fullName evidence="2">Uncharacterized protein</fullName>
    </submittedName>
</protein>
<feature type="compositionally biased region" description="Polar residues" evidence="1">
    <location>
        <begin position="118"/>
        <end position="127"/>
    </location>
</feature>
<dbReference type="EMBL" id="JARYMX010000005">
    <property type="protein sequence ID" value="KAJ9548461.1"/>
    <property type="molecule type" value="Genomic_DNA"/>
</dbReference>
<dbReference type="AlphaFoldDB" id="A0AA38T6U7"/>
<feature type="compositionally biased region" description="Acidic residues" evidence="1">
    <location>
        <begin position="133"/>
        <end position="145"/>
    </location>
</feature>
<reference evidence="2" key="1">
    <citation type="submission" date="2023-03" db="EMBL/GenBank/DDBJ databases">
        <title>Chromosome-scale reference genome and RAD-based genetic map of yellow starthistle (Centaurea solstitialis) reveal putative structural variation and QTLs associated with invader traits.</title>
        <authorList>
            <person name="Reatini B."/>
            <person name="Cang F.A."/>
            <person name="Jiang Q."/>
            <person name="Mckibben M.T.W."/>
            <person name="Barker M.S."/>
            <person name="Rieseberg L.H."/>
            <person name="Dlugosch K.M."/>
        </authorList>
    </citation>
    <scope>NUCLEOTIDE SEQUENCE</scope>
    <source>
        <strain evidence="2">CAN-66</strain>
        <tissue evidence="2">Leaf</tissue>
    </source>
</reference>
<comment type="caution">
    <text evidence="2">The sequence shown here is derived from an EMBL/GenBank/DDBJ whole genome shotgun (WGS) entry which is preliminary data.</text>
</comment>
<evidence type="ECO:0000313" key="2">
    <source>
        <dbReference type="EMBL" id="KAJ9548461.1"/>
    </source>
</evidence>
<feature type="region of interest" description="Disordered" evidence="1">
    <location>
        <begin position="35"/>
        <end position="78"/>
    </location>
</feature>
<evidence type="ECO:0000256" key="1">
    <source>
        <dbReference type="SAM" id="MobiDB-lite"/>
    </source>
</evidence>
<name>A0AA38T6U7_9ASTR</name>
<evidence type="ECO:0000313" key="3">
    <source>
        <dbReference type="Proteomes" id="UP001172457"/>
    </source>
</evidence>
<proteinExistence type="predicted"/>
<gene>
    <name evidence="2" type="ORF">OSB04_021004</name>
</gene>
<accession>A0AA38T6U7</accession>
<dbReference type="Proteomes" id="UP001172457">
    <property type="component" value="Chromosome 5"/>
</dbReference>
<organism evidence="2 3">
    <name type="scientific">Centaurea solstitialis</name>
    <name type="common">yellow star-thistle</name>
    <dbReference type="NCBI Taxonomy" id="347529"/>
    <lineage>
        <taxon>Eukaryota</taxon>
        <taxon>Viridiplantae</taxon>
        <taxon>Streptophyta</taxon>
        <taxon>Embryophyta</taxon>
        <taxon>Tracheophyta</taxon>
        <taxon>Spermatophyta</taxon>
        <taxon>Magnoliopsida</taxon>
        <taxon>eudicotyledons</taxon>
        <taxon>Gunneridae</taxon>
        <taxon>Pentapetalae</taxon>
        <taxon>asterids</taxon>
        <taxon>campanulids</taxon>
        <taxon>Asterales</taxon>
        <taxon>Asteraceae</taxon>
        <taxon>Carduoideae</taxon>
        <taxon>Cardueae</taxon>
        <taxon>Centaureinae</taxon>
        <taxon>Centaurea</taxon>
    </lineage>
</organism>